<evidence type="ECO:0008006" key="10">
    <source>
        <dbReference type="Google" id="ProtNLM"/>
    </source>
</evidence>
<evidence type="ECO:0000256" key="1">
    <source>
        <dbReference type="ARBA" id="ARBA00004651"/>
    </source>
</evidence>
<keyword evidence="3 7" id="KW-0812">Transmembrane</keyword>
<feature type="transmembrane region" description="Helical" evidence="7">
    <location>
        <begin position="182"/>
        <end position="206"/>
    </location>
</feature>
<evidence type="ECO:0000256" key="7">
    <source>
        <dbReference type="SAM" id="Phobius"/>
    </source>
</evidence>
<dbReference type="Pfam" id="PF08395">
    <property type="entry name" value="7tm_7"/>
    <property type="match status" value="1"/>
</dbReference>
<comment type="subcellular location">
    <subcellularLocation>
        <location evidence="1">Cell membrane</location>
        <topology evidence="1">Multi-pass membrane protein</topology>
    </subcellularLocation>
</comment>
<accession>A0AAV6V026</accession>
<dbReference type="GO" id="GO:0050909">
    <property type="term" value="P:sensory perception of taste"/>
    <property type="evidence" value="ECO:0007669"/>
    <property type="project" value="InterPro"/>
</dbReference>
<name>A0AAV6V026_9ARAC</name>
<feature type="transmembrane region" description="Helical" evidence="7">
    <location>
        <begin position="299"/>
        <end position="317"/>
    </location>
</feature>
<gene>
    <name evidence="8" type="ORF">JTE90_028639</name>
</gene>
<feature type="transmembrane region" description="Helical" evidence="7">
    <location>
        <begin position="120"/>
        <end position="142"/>
    </location>
</feature>
<dbReference type="EMBL" id="JAFNEN010000221">
    <property type="protein sequence ID" value="KAG8189095.1"/>
    <property type="molecule type" value="Genomic_DNA"/>
</dbReference>
<sequence>MLPDFASALAYYIFNFLSYISMVTLLIKRKDIFFATEAVTRLSRKINPKKFVGSKTIIFELLAWILLSFSLMIIFILLYFYQEWNDYVKVLHLPILGYYSNSTTYTGIVVLSVVSCHTTSFATCFLSVIVVYSAFVSVSDLLDSFRRMMRRQMVNKSDSGFVVKNLTLFREISTSAKDVDGALNACCLFILGTVISSFFSTISVMFSPSPSFQTGVARGYVVLTLISGVCIFLVLAMSGNKVASSCQSLKATVMEISEKMASYSSDPSVMRQFNLLSANIKDTNLGVTGCEMFTINKSLILTVGGMVITYSFLLIQINNKEE</sequence>
<feature type="transmembrane region" description="Helical" evidence="7">
    <location>
        <begin position="57"/>
        <end position="81"/>
    </location>
</feature>
<reference evidence="8 9" key="1">
    <citation type="journal article" date="2022" name="Nat. Ecol. Evol.">
        <title>A masculinizing supergene underlies an exaggerated male reproductive morph in a spider.</title>
        <authorList>
            <person name="Hendrickx F."/>
            <person name="De Corte Z."/>
            <person name="Sonet G."/>
            <person name="Van Belleghem S.M."/>
            <person name="Kostlbacher S."/>
            <person name="Vangestel C."/>
        </authorList>
    </citation>
    <scope>NUCLEOTIDE SEQUENCE [LARGE SCALE GENOMIC DNA]</scope>
    <source>
        <strain evidence="8">W744_W776</strain>
    </source>
</reference>
<protein>
    <recommendedName>
        <fullName evidence="10">Gustatory receptor</fullName>
    </recommendedName>
</protein>
<evidence type="ECO:0000256" key="4">
    <source>
        <dbReference type="ARBA" id="ARBA00022989"/>
    </source>
</evidence>
<dbReference type="GO" id="GO:0005886">
    <property type="term" value="C:plasma membrane"/>
    <property type="evidence" value="ECO:0007669"/>
    <property type="project" value="UniProtKB-SubCell"/>
</dbReference>
<dbReference type="PANTHER" id="PTHR21143:SF121">
    <property type="entry name" value="GUSTATORY AND ODORANT RECEPTOR 21A"/>
    <property type="match status" value="1"/>
</dbReference>
<keyword evidence="9" id="KW-1185">Reference proteome</keyword>
<evidence type="ECO:0000256" key="6">
    <source>
        <dbReference type="ARBA" id="ARBA00023170"/>
    </source>
</evidence>
<comment type="caution">
    <text evidence="8">The sequence shown here is derived from an EMBL/GenBank/DDBJ whole genome shotgun (WGS) entry which is preliminary data.</text>
</comment>
<keyword evidence="2" id="KW-1003">Cell membrane</keyword>
<feature type="transmembrane region" description="Helical" evidence="7">
    <location>
        <begin position="218"/>
        <end position="237"/>
    </location>
</feature>
<keyword evidence="6" id="KW-0675">Receptor</keyword>
<evidence type="ECO:0000256" key="3">
    <source>
        <dbReference type="ARBA" id="ARBA00022692"/>
    </source>
</evidence>
<dbReference type="GO" id="GO:0043025">
    <property type="term" value="C:neuronal cell body"/>
    <property type="evidence" value="ECO:0007669"/>
    <property type="project" value="TreeGrafter"/>
</dbReference>
<dbReference type="AlphaFoldDB" id="A0AAV6V026"/>
<keyword evidence="5 7" id="KW-0472">Membrane</keyword>
<dbReference type="Proteomes" id="UP000827092">
    <property type="component" value="Unassembled WGS sequence"/>
</dbReference>
<evidence type="ECO:0000313" key="9">
    <source>
        <dbReference type="Proteomes" id="UP000827092"/>
    </source>
</evidence>
<organism evidence="8 9">
    <name type="scientific">Oedothorax gibbosus</name>
    <dbReference type="NCBI Taxonomy" id="931172"/>
    <lineage>
        <taxon>Eukaryota</taxon>
        <taxon>Metazoa</taxon>
        <taxon>Ecdysozoa</taxon>
        <taxon>Arthropoda</taxon>
        <taxon>Chelicerata</taxon>
        <taxon>Arachnida</taxon>
        <taxon>Araneae</taxon>
        <taxon>Araneomorphae</taxon>
        <taxon>Entelegynae</taxon>
        <taxon>Araneoidea</taxon>
        <taxon>Linyphiidae</taxon>
        <taxon>Erigoninae</taxon>
        <taxon>Oedothorax</taxon>
    </lineage>
</organism>
<proteinExistence type="predicted"/>
<feature type="transmembrane region" description="Helical" evidence="7">
    <location>
        <begin position="6"/>
        <end position="27"/>
    </location>
</feature>
<dbReference type="GO" id="GO:0030424">
    <property type="term" value="C:axon"/>
    <property type="evidence" value="ECO:0007669"/>
    <property type="project" value="TreeGrafter"/>
</dbReference>
<evidence type="ECO:0000313" key="8">
    <source>
        <dbReference type="EMBL" id="KAG8189095.1"/>
    </source>
</evidence>
<dbReference type="PANTHER" id="PTHR21143">
    <property type="entry name" value="INVERTEBRATE GUSTATORY RECEPTOR"/>
    <property type="match status" value="1"/>
</dbReference>
<evidence type="ECO:0000256" key="5">
    <source>
        <dbReference type="ARBA" id="ARBA00023136"/>
    </source>
</evidence>
<dbReference type="InterPro" id="IPR013604">
    <property type="entry name" value="7TM_chemorcpt"/>
</dbReference>
<keyword evidence="4 7" id="KW-1133">Transmembrane helix</keyword>
<evidence type="ECO:0000256" key="2">
    <source>
        <dbReference type="ARBA" id="ARBA00022475"/>
    </source>
</evidence>
<dbReference type="GO" id="GO:0030425">
    <property type="term" value="C:dendrite"/>
    <property type="evidence" value="ECO:0007669"/>
    <property type="project" value="TreeGrafter"/>
</dbReference>